<evidence type="ECO:0000313" key="3">
    <source>
        <dbReference type="Proteomes" id="UP000014978"/>
    </source>
</evidence>
<feature type="signal peptide" evidence="1">
    <location>
        <begin position="1"/>
        <end position="25"/>
    </location>
</feature>
<comment type="caution">
    <text evidence="2">The sequence shown here is derived from an EMBL/GenBank/DDBJ whole genome shotgun (WGS) entry which is preliminary data.</text>
</comment>
<protein>
    <submittedName>
        <fullName evidence="2">Uncharacterized protein</fullName>
    </submittedName>
</protein>
<dbReference type="Proteomes" id="UP000014978">
    <property type="component" value="Unassembled WGS sequence"/>
</dbReference>
<reference evidence="3" key="1">
    <citation type="journal article" date="2013" name="PLoS Genet.">
        <title>The genome of Spraguea lophii and the basis of host-microsporidian interactions.</title>
        <authorList>
            <person name="Campbell S.E."/>
            <person name="Williams T.A."/>
            <person name="Yousuf A."/>
            <person name="Soanes D.M."/>
            <person name="Paszkiewicz K.H."/>
            <person name="Williams B.A.P."/>
        </authorList>
    </citation>
    <scope>NUCLEOTIDE SEQUENCE [LARGE SCALE GENOMIC DNA]</scope>
    <source>
        <strain evidence="3">42_110</strain>
    </source>
</reference>
<dbReference type="HOGENOM" id="CLU_654118_0_0_1"/>
<keyword evidence="3" id="KW-1185">Reference proteome</keyword>
<name>S7XJZ2_SPRLO</name>
<accession>S7XJZ2</accession>
<dbReference type="EMBL" id="ATCN01000280">
    <property type="protein sequence ID" value="EPR79374.1"/>
    <property type="molecule type" value="Genomic_DNA"/>
</dbReference>
<evidence type="ECO:0000313" key="2">
    <source>
        <dbReference type="EMBL" id="EPR79374.1"/>
    </source>
</evidence>
<gene>
    <name evidence="2" type="ORF">SLOPH_810</name>
</gene>
<keyword evidence="1" id="KW-0732">Signal</keyword>
<proteinExistence type="predicted"/>
<dbReference type="AlphaFoldDB" id="S7XJZ2"/>
<dbReference type="VEuPathDB" id="MicrosporidiaDB:SLOPH_810"/>
<organism evidence="2 3">
    <name type="scientific">Spraguea lophii (strain 42_110)</name>
    <name type="common">Microsporidian parasite</name>
    <dbReference type="NCBI Taxonomy" id="1358809"/>
    <lineage>
        <taxon>Eukaryota</taxon>
        <taxon>Fungi</taxon>
        <taxon>Fungi incertae sedis</taxon>
        <taxon>Microsporidia</taxon>
        <taxon>Spragueidae</taxon>
        <taxon>Spraguea</taxon>
    </lineage>
</organism>
<feature type="chain" id="PRO_5004559453" evidence="1">
    <location>
        <begin position="26"/>
        <end position="382"/>
    </location>
</feature>
<evidence type="ECO:0000256" key="1">
    <source>
        <dbReference type="SAM" id="SignalP"/>
    </source>
</evidence>
<sequence length="382" mass="46157">MLNILLLKSIQTLSIFFIYFLQIEGNNCFERNVINLWEENMYTNTHLSFNRSCIILNVIPFSNEFFELNIDYNVINDFLSTLDVEDSKVLRKKLEILLKSKMDIINSDKIMNLLINIKKHIDNLVGFWKKIKLQNEKAYNNQIKKKWKSLLTYIWSYMKDKNICKNIKRIEYIANYSLYQIEKTKILLEIEEENIRTRKSGFTQSQINHINTKFEVLYNKWLQYNKGVDVFSLFNIHSAENSIFSEQETFAVQFVYFFENIEKILRDVKMGYMKDIIELPPNYDYQKACDECMSALDYYDFIRYIYLNNQLYHIAKLEKEFYEIIGDKEMFDVSLKREIFFNENWLIGIDNTFESYANLIEDVLVFQYEDKYQKIMKNKFQC</sequence>
<dbReference type="InParanoid" id="S7XJZ2"/>